<dbReference type="Gene3D" id="3.40.50.300">
    <property type="entry name" value="P-loop containing nucleotide triphosphate hydrolases"/>
    <property type="match status" value="1"/>
</dbReference>
<dbReference type="CDD" id="cd01127">
    <property type="entry name" value="TrwB_TraG_TraD_VirD4"/>
    <property type="match status" value="2"/>
</dbReference>
<evidence type="ECO:0000256" key="7">
    <source>
        <dbReference type="SAM" id="Phobius"/>
    </source>
</evidence>
<keyword evidence="4 7" id="KW-0812">Transmembrane</keyword>
<dbReference type="GO" id="GO:0005886">
    <property type="term" value="C:plasma membrane"/>
    <property type="evidence" value="ECO:0007669"/>
    <property type="project" value="UniProtKB-SubCell"/>
</dbReference>
<protein>
    <submittedName>
        <fullName evidence="8">Type IV secretory system conjugative DNA transfer family protein</fullName>
    </submittedName>
</protein>
<dbReference type="PANTHER" id="PTHR37937">
    <property type="entry name" value="CONJUGATIVE TRANSFER: DNA TRANSPORT"/>
    <property type="match status" value="1"/>
</dbReference>
<evidence type="ECO:0000256" key="3">
    <source>
        <dbReference type="ARBA" id="ARBA00022475"/>
    </source>
</evidence>
<dbReference type="PANTHER" id="PTHR37937:SF1">
    <property type="entry name" value="CONJUGATIVE TRANSFER: DNA TRANSPORT"/>
    <property type="match status" value="1"/>
</dbReference>
<feature type="transmembrane region" description="Helical" evidence="7">
    <location>
        <begin position="75"/>
        <end position="97"/>
    </location>
</feature>
<accession>A0A7D7L1R4</accession>
<evidence type="ECO:0000256" key="4">
    <source>
        <dbReference type="ARBA" id="ARBA00022692"/>
    </source>
</evidence>
<proteinExistence type="inferred from homology"/>
<keyword evidence="8" id="KW-0614">Plasmid</keyword>
<dbReference type="Pfam" id="PF02534">
    <property type="entry name" value="T4SS-DNA_transf"/>
    <property type="match status" value="1"/>
</dbReference>
<evidence type="ECO:0000256" key="1">
    <source>
        <dbReference type="ARBA" id="ARBA00004651"/>
    </source>
</evidence>
<reference evidence="8" key="1">
    <citation type="journal article" date="2021" name="PeerJ">
        <title>A comparison of fourteen fully characterized mammalian-associated Campylobacter fetus isolates suggests that loss of defense mechanisms contribute to high genomic plasticity and subspecies evolution.</title>
        <authorList>
            <person name="Nadin-Davis S.A."/>
            <person name="Chmara J."/>
            <person name="Carrillo C.D."/>
            <person name="Amoako K."/>
            <person name="Goji N."/>
            <person name="Duceppe M.O."/>
            <person name="Devenish J."/>
        </authorList>
    </citation>
    <scope>NUCLEOTIDE SEQUENCE</scope>
    <source>
        <plasmid evidence="8">pCFVi_ADRI545_P1</plasmid>
    </source>
</reference>
<dbReference type="EMBL" id="CP059438">
    <property type="protein sequence ID" value="QMS62019.1"/>
    <property type="molecule type" value="Genomic_DNA"/>
</dbReference>
<dbReference type="AlphaFoldDB" id="A0A7D7L1R4"/>
<keyword evidence="6 7" id="KW-0472">Membrane</keyword>
<evidence type="ECO:0000313" key="8">
    <source>
        <dbReference type="EMBL" id="QMS62019.1"/>
    </source>
</evidence>
<gene>
    <name evidence="8" type="ORF">GZ988_010685</name>
</gene>
<feature type="transmembrane region" description="Helical" evidence="7">
    <location>
        <begin position="9"/>
        <end position="34"/>
    </location>
</feature>
<evidence type="ECO:0000256" key="5">
    <source>
        <dbReference type="ARBA" id="ARBA00022989"/>
    </source>
</evidence>
<dbReference type="SUPFAM" id="SSF52540">
    <property type="entry name" value="P-loop containing nucleoside triphosphate hydrolases"/>
    <property type="match status" value="1"/>
</dbReference>
<dbReference type="InterPro" id="IPR051539">
    <property type="entry name" value="T4SS-coupling_protein"/>
</dbReference>
<dbReference type="InterPro" id="IPR003688">
    <property type="entry name" value="TraG/VirD4"/>
</dbReference>
<dbReference type="RefSeq" id="WP_035171223.1">
    <property type="nucleotide sequence ID" value="NZ_CP059438.1"/>
</dbReference>
<evidence type="ECO:0000256" key="6">
    <source>
        <dbReference type="ARBA" id="ARBA00023136"/>
    </source>
</evidence>
<organism evidence="8">
    <name type="scientific">Campylobacter fetus</name>
    <dbReference type="NCBI Taxonomy" id="196"/>
    <lineage>
        <taxon>Bacteria</taxon>
        <taxon>Pseudomonadati</taxon>
        <taxon>Campylobacterota</taxon>
        <taxon>Epsilonproteobacteria</taxon>
        <taxon>Campylobacterales</taxon>
        <taxon>Campylobacteraceae</taxon>
        <taxon>Campylobacter</taxon>
    </lineage>
</organism>
<keyword evidence="3" id="KW-1003">Cell membrane</keyword>
<geneLocation type="plasmid" evidence="8">
    <name>pCFVi_ADRI545_P1</name>
</geneLocation>
<comment type="subcellular location">
    <subcellularLocation>
        <location evidence="1">Cell membrane</location>
        <topology evidence="1">Multi-pass membrane protein</topology>
    </subcellularLocation>
</comment>
<dbReference type="InterPro" id="IPR027417">
    <property type="entry name" value="P-loop_NTPase"/>
</dbReference>
<comment type="similarity">
    <text evidence="2">Belongs to the VirD4/TraG family.</text>
</comment>
<name>A0A7D7L1R4_CAMFE</name>
<dbReference type="NCBIfam" id="NF010453">
    <property type="entry name" value="PRK13880.1"/>
    <property type="match status" value="1"/>
</dbReference>
<sequence>MKKYTNQTLVYILAISGIVFSLIVLSSFATQYLARAFNYSKDLGSPIFYGLYNPFNWIFWSLEYQPYYPDFFTKFLMIMQLVVAVPFIVFIIIKLTFIRKAKAIKDLHGSAHWATIDEIKEMGILDQQQGVYIGGYKDKKGDTLYLRHNGPEHVLCYAPSRSGKGVSLVLPTLLSWLHSVLVIDIKGELWALTAGWRKKYAKNKVIKFDPTCIDGSGARFNILEEIRFETPHEFKDTQNIAINLIYKGDSPQDSKTGNQAYFKNEAVSFLTASIIFLRYRAKKFNEQTINLNRIYKSIFSADESIDEFLAQIIECDFDDMDIEVKENIQSIAKSMTEKASQEFSGVKGSLSEALSIYLDPVIAKNTEKSDFKIDDLMNNESPVSLYIIIPPSNSERLKPLNNIIVNQIIRTLIDKPLQFKNGESIKHYKHRLLLMLDEIISLGRLGAIEEQIAYIAGYGIKFYGIVQDIEQLYKVYSDKETITSNCHVRIAFAPNKEKTAQALSTMSGETTIIKKSITSSGKRTAVMLGNVSETIQEVRRNLITLDECMRLPTAKKDENGNIVEAGDMLIFINGRSPIYGKQTLYFKDKTFLARSKVALKPNISDKLKDVV</sequence>
<evidence type="ECO:0000256" key="2">
    <source>
        <dbReference type="ARBA" id="ARBA00008806"/>
    </source>
</evidence>
<keyword evidence="5 7" id="KW-1133">Transmembrane helix</keyword>